<feature type="transmembrane region" description="Helical" evidence="6">
    <location>
        <begin position="183"/>
        <end position="201"/>
    </location>
</feature>
<feature type="transmembrane region" description="Helical" evidence="6">
    <location>
        <begin position="213"/>
        <end position="232"/>
    </location>
</feature>
<dbReference type="InterPro" id="IPR037185">
    <property type="entry name" value="EmrE-like"/>
</dbReference>
<gene>
    <name evidence="8" type="ORF">FHS50_001902</name>
</gene>
<evidence type="ECO:0000256" key="6">
    <source>
        <dbReference type="SAM" id="Phobius"/>
    </source>
</evidence>
<name>A0A839Z2I8_9SPHN</name>
<evidence type="ECO:0000256" key="1">
    <source>
        <dbReference type="ARBA" id="ARBA00004141"/>
    </source>
</evidence>
<dbReference type="RefSeq" id="WP_183934202.1">
    <property type="nucleotide sequence ID" value="NZ_JACICF010000002.1"/>
</dbReference>
<sequence length="295" mass="31011">MKAPVAPFIPLLALLGGSSALALGPWLVRLADVGPLVSAFWRLSLAVPMLALLALAVGQSLRAPPRRAFLVIMLAAAFFAADLAFWHMGIHLTKLGNATLFGNFGSFAFAIYGLWLARKLPTAGQVAALLLAALGTVLLLSGSMEVSAANLRGDLLTLLAGLLYAGYLIGVDRARASIEPVTLLFWATLWGAIFLAPVTLLSPDPVFSGEWSALIALAFSSQLVGQGLLVYAIGRLPPLVVGLGLLTQPAISGLIGWWAYGEVFTLIDWTGAVAVAAALVLVRLRPRPRIATMVP</sequence>
<accession>A0A839Z2I8</accession>
<dbReference type="InterPro" id="IPR000620">
    <property type="entry name" value="EamA_dom"/>
</dbReference>
<comment type="caution">
    <text evidence="8">The sequence shown here is derived from an EMBL/GenBank/DDBJ whole genome shotgun (WGS) entry which is preliminary data.</text>
</comment>
<feature type="transmembrane region" description="Helical" evidence="6">
    <location>
        <begin position="239"/>
        <end position="260"/>
    </location>
</feature>
<dbReference type="AlphaFoldDB" id="A0A839Z2I8"/>
<evidence type="ECO:0000313" key="8">
    <source>
        <dbReference type="EMBL" id="MBB3764840.1"/>
    </source>
</evidence>
<dbReference type="PANTHER" id="PTHR32322:SF2">
    <property type="entry name" value="EAMA DOMAIN-CONTAINING PROTEIN"/>
    <property type="match status" value="1"/>
</dbReference>
<keyword evidence="4 6" id="KW-1133">Transmembrane helix</keyword>
<feature type="transmembrane region" description="Helical" evidence="6">
    <location>
        <begin position="100"/>
        <end position="117"/>
    </location>
</feature>
<proteinExistence type="inferred from homology"/>
<evidence type="ECO:0000313" key="9">
    <source>
        <dbReference type="Proteomes" id="UP000578569"/>
    </source>
</evidence>
<comment type="subcellular location">
    <subcellularLocation>
        <location evidence="1">Membrane</location>
        <topology evidence="1">Multi-pass membrane protein</topology>
    </subcellularLocation>
</comment>
<feature type="transmembrane region" description="Helical" evidence="6">
    <location>
        <begin position="155"/>
        <end position="171"/>
    </location>
</feature>
<dbReference type="GO" id="GO:0016020">
    <property type="term" value="C:membrane"/>
    <property type="evidence" value="ECO:0007669"/>
    <property type="project" value="UniProtKB-SubCell"/>
</dbReference>
<dbReference type="PANTHER" id="PTHR32322">
    <property type="entry name" value="INNER MEMBRANE TRANSPORTER"/>
    <property type="match status" value="1"/>
</dbReference>
<feature type="domain" description="EamA" evidence="7">
    <location>
        <begin position="152"/>
        <end position="282"/>
    </location>
</feature>
<evidence type="ECO:0000256" key="5">
    <source>
        <dbReference type="ARBA" id="ARBA00023136"/>
    </source>
</evidence>
<dbReference type="InterPro" id="IPR050638">
    <property type="entry name" value="AA-Vitamin_Transporters"/>
</dbReference>
<keyword evidence="5 6" id="KW-0472">Membrane</keyword>
<feature type="transmembrane region" description="Helical" evidence="6">
    <location>
        <begin position="129"/>
        <end position="149"/>
    </location>
</feature>
<dbReference type="Pfam" id="PF00892">
    <property type="entry name" value="EamA"/>
    <property type="match status" value="1"/>
</dbReference>
<feature type="transmembrane region" description="Helical" evidence="6">
    <location>
        <begin position="266"/>
        <end position="284"/>
    </location>
</feature>
<dbReference type="Proteomes" id="UP000578569">
    <property type="component" value="Unassembled WGS sequence"/>
</dbReference>
<evidence type="ECO:0000256" key="3">
    <source>
        <dbReference type="ARBA" id="ARBA00022692"/>
    </source>
</evidence>
<evidence type="ECO:0000259" key="7">
    <source>
        <dbReference type="Pfam" id="PF00892"/>
    </source>
</evidence>
<feature type="transmembrane region" description="Helical" evidence="6">
    <location>
        <begin position="69"/>
        <end position="88"/>
    </location>
</feature>
<comment type="similarity">
    <text evidence="2">Belongs to the EamA transporter family.</text>
</comment>
<reference evidence="8 9" key="1">
    <citation type="submission" date="2020-08" db="EMBL/GenBank/DDBJ databases">
        <title>Genomic Encyclopedia of Type Strains, Phase IV (KMG-IV): sequencing the most valuable type-strain genomes for metagenomic binning, comparative biology and taxonomic classification.</title>
        <authorList>
            <person name="Goeker M."/>
        </authorList>
    </citation>
    <scope>NUCLEOTIDE SEQUENCE [LARGE SCALE GENOMIC DNA]</scope>
    <source>
        <strain evidence="8 9">DSM 24194</strain>
    </source>
</reference>
<evidence type="ECO:0000256" key="4">
    <source>
        <dbReference type="ARBA" id="ARBA00022989"/>
    </source>
</evidence>
<dbReference type="SUPFAM" id="SSF103481">
    <property type="entry name" value="Multidrug resistance efflux transporter EmrE"/>
    <property type="match status" value="2"/>
</dbReference>
<evidence type="ECO:0000256" key="2">
    <source>
        <dbReference type="ARBA" id="ARBA00007362"/>
    </source>
</evidence>
<organism evidence="8 9">
    <name type="scientific">Sphingomicrobium lutaoense</name>
    <dbReference type="NCBI Taxonomy" id="515949"/>
    <lineage>
        <taxon>Bacteria</taxon>
        <taxon>Pseudomonadati</taxon>
        <taxon>Pseudomonadota</taxon>
        <taxon>Alphaproteobacteria</taxon>
        <taxon>Sphingomonadales</taxon>
        <taxon>Sphingomonadaceae</taxon>
        <taxon>Sphingomicrobium</taxon>
    </lineage>
</organism>
<feature type="transmembrane region" description="Helical" evidence="6">
    <location>
        <begin position="36"/>
        <end position="57"/>
    </location>
</feature>
<dbReference type="EMBL" id="JACICF010000002">
    <property type="protein sequence ID" value="MBB3764840.1"/>
    <property type="molecule type" value="Genomic_DNA"/>
</dbReference>
<keyword evidence="9" id="KW-1185">Reference proteome</keyword>
<protein>
    <submittedName>
        <fullName evidence="8">Drug/metabolite transporter (DMT)-like permease</fullName>
    </submittedName>
</protein>
<keyword evidence="3 6" id="KW-0812">Transmembrane</keyword>